<dbReference type="AlphaFoldDB" id="A0A0D2P3Z2"/>
<evidence type="ECO:0000313" key="1">
    <source>
        <dbReference type="EMBL" id="KJA23421.1"/>
    </source>
</evidence>
<dbReference type="EMBL" id="KN817543">
    <property type="protein sequence ID" value="KJA23421.1"/>
    <property type="molecule type" value="Genomic_DNA"/>
</dbReference>
<gene>
    <name evidence="1" type="ORF">HYPSUDRAFT_54370</name>
</gene>
<sequence length="185" mass="20857">MGETVLGHSARIDDWQGQYSAPTYGNESDLGVLGVAEVRLERGVASRLSCCCALEPSWLHLRRRENCGTRDLPPSYWRLIRDVGEGWRSREGSDRACRVTPQPWLLDMQCGGLVRKLNAPPNLAGCWQQRGCDAGVERAEGLSLMSLADIHTNWQHRLRQNGARRRTGVSRMADKRSGCRWEAPW</sequence>
<evidence type="ECO:0000313" key="2">
    <source>
        <dbReference type="Proteomes" id="UP000054270"/>
    </source>
</evidence>
<reference evidence="2" key="1">
    <citation type="submission" date="2014-04" db="EMBL/GenBank/DDBJ databases">
        <title>Evolutionary Origins and Diversification of the Mycorrhizal Mutualists.</title>
        <authorList>
            <consortium name="DOE Joint Genome Institute"/>
            <consortium name="Mycorrhizal Genomics Consortium"/>
            <person name="Kohler A."/>
            <person name="Kuo A."/>
            <person name="Nagy L.G."/>
            <person name="Floudas D."/>
            <person name="Copeland A."/>
            <person name="Barry K.W."/>
            <person name="Cichocki N."/>
            <person name="Veneault-Fourrey C."/>
            <person name="LaButti K."/>
            <person name="Lindquist E.A."/>
            <person name="Lipzen A."/>
            <person name="Lundell T."/>
            <person name="Morin E."/>
            <person name="Murat C."/>
            <person name="Riley R."/>
            <person name="Ohm R."/>
            <person name="Sun H."/>
            <person name="Tunlid A."/>
            <person name="Henrissat B."/>
            <person name="Grigoriev I.V."/>
            <person name="Hibbett D.S."/>
            <person name="Martin F."/>
        </authorList>
    </citation>
    <scope>NUCLEOTIDE SEQUENCE [LARGE SCALE GENOMIC DNA]</scope>
    <source>
        <strain evidence="2">FD-334 SS-4</strain>
    </source>
</reference>
<protein>
    <submittedName>
        <fullName evidence="1">Uncharacterized protein</fullName>
    </submittedName>
</protein>
<proteinExistence type="predicted"/>
<organism evidence="1 2">
    <name type="scientific">Hypholoma sublateritium (strain FD-334 SS-4)</name>
    <dbReference type="NCBI Taxonomy" id="945553"/>
    <lineage>
        <taxon>Eukaryota</taxon>
        <taxon>Fungi</taxon>
        <taxon>Dikarya</taxon>
        <taxon>Basidiomycota</taxon>
        <taxon>Agaricomycotina</taxon>
        <taxon>Agaricomycetes</taxon>
        <taxon>Agaricomycetidae</taxon>
        <taxon>Agaricales</taxon>
        <taxon>Agaricineae</taxon>
        <taxon>Strophariaceae</taxon>
        <taxon>Hypholoma</taxon>
    </lineage>
</organism>
<accession>A0A0D2P3Z2</accession>
<keyword evidence="2" id="KW-1185">Reference proteome</keyword>
<dbReference type="Proteomes" id="UP000054270">
    <property type="component" value="Unassembled WGS sequence"/>
</dbReference>
<name>A0A0D2P3Z2_HYPSF</name>